<feature type="domain" description="Fibronectin type-III" evidence="2">
    <location>
        <begin position="192"/>
        <end position="287"/>
    </location>
</feature>
<dbReference type="AlphaFoldDB" id="A0A060YD09"/>
<dbReference type="EMBL" id="FR909672">
    <property type="protein sequence ID" value="CDQ89621.1"/>
    <property type="molecule type" value="Genomic_DNA"/>
</dbReference>
<dbReference type="Gene3D" id="2.60.40.10">
    <property type="entry name" value="Immunoglobulins"/>
    <property type="match status" value="2"/>
</dbReference>
<dbReference type="Gene3D" id="1.20.58.1200">
    <property type="entry name" value="RNA silencing suppressor P21, N-terminal domain"/>
    <property type="match status" value="1"/>
</dbReference>
<dbReference type="Pfam" id="PF13516">
    <property type="entry name" value="LRR_6"/>
    <property type="match status" value="2"/>
</dbReference>
<dbReference type="InterPro" id="IPR052090">
    <property type="entry name" value="Cytolytic_pore-forming_toxin"/>
</dbReference>
<dbReference type="Pfam" id="PF18078">
    <property type="entry name" value="Thioredoxin_11"/>
    <property type="match status" value="1"/>
</dbReference>
<feature type="domain" description="Fibronectin type-III" evidence="2">
    <location>
        <begin position="92"/>
        <end position="190"/>
    </location>
</feature>
<gene>
    <name evidence="3" type="ORF">GSONMT00060539001</name>
</gene>
<dbReference type="Gene3D" id="3.80.10.10">
    <property type="entry name" value="Ribonuclease Inhibitor"/>
    <property type="match status" value="1"/>
</dbReference>
<dbReference type="PANTHER" id="PTHR31594:SF16">
    <property type="entry name" value="SI:CH211-281L24.3"/>
    <property type="match status" value="1"/>
</dbReference>
<dbReference type="InterPro" id="IPR001611">
    <property type="entry name" value="Leu-rich_rpt"/>
</dbReference>
<dbReference type="PROSITE" id="PS50853">
    <property type="entry name" value="FN3"/>
    <property type="match status" value="2"/>
</dbReference>
<feature type="region of interest" description="Disordered" evidence="1">
    <location>
        <begin position="1"/>
        <end position="32"/>
    </location>
</feature>
<dbReference type="InterPro" id="IPR003961">
    <property type="entry name" value="FN3_dom"/>
</dbReference>
<dbReference type="PaxDb" id="8022-A0A060YD09"/>
<reference evidence="3" key="1">
    <citation type="journal article" date="2014" name="Nat. Commun.">
        <title>The rainbow trout genome provides novel insights into evolution after whole-genome duplication in vertebrates.</title>
        <authorList>
            <person name="Berthelot C."/>
            <person name="Brunet F."/>
            <person name="Chalopin D."/>
            <person name="Juanchich A."/>
            <person name="Bernard M."/>
            <person name="Noel B."/>
            <person name="Bento P."/>
            <person name="Da Silva C."/>
            <person name="Labadie K."/>
            <person name="Alberti A."/>
            <person name="Aury J.M."/>
            <person name="Louis A."/>
            <person name="Dehais P."/>
            <person name="Bardou P."/>
            <person name="Montfort J."/>
            <person name="Klopp C."/>
            <person name="Cabau C."/>
            <person name="Gaspin C."/>
            <person name="Thorgaard G.H."/>
            <person name="Boussaha M."/>
            <person name="Quillet E."/>
            <person name="Guyomard R."/>
            <person name="Galiana D."/>
            <person name="Bobe J."/>
            <person name="Volff J.N."/>
            <person name="Genet C."/>
            <person name="Wincker P."/>
            <person name="Jaillon O."/>
            <person name="Roest Crollius H."/>
            <person name="Guiguen Y."/>
        </authorList>
    </citation>
    <scope>NUCLEOTIDE SEQUENCE [LARGE SCALE GENOMIC DNA]</scope>
</reference>
<dbReference type="Proteomes" id="UP000193380">
    <property type="component" value="Unassembled WGS sequence"/>
</dbReference>
<dbReference type="SMART" id="SM00060">
    <property type="entry name" value="FN3"/>
    <property type="match status" value="2"/>
</dbReference>
<dbReference type="CDD" id="cd00063">
    <property type="entry name" value="FN3"/>
    <property type="match status" value="2"/>
</dbReference>
<proteinExistence type="predicted"/>
<name>A0A060YD09_ONCMY</name>
<accession>A0A060YD09</accession>
<protein>
    <recommendedName>
        <fullName evidence="2">Fibronectin type-III domain-containing protein</fullName>
    </recommendedName>
</protein>
<dbReference type="PANTHER" id="PTHR31594">
    <property type="entry name" value="AIG1-TYPE G DOMAIN-CONTAINING PROTEIN"/>
    <property type="match status" value="1"/>
</dbReference>
<dbReference type="SUPFAM" id="SSF49265">
    <property type="entry name" value="Fibronectin type III"/>
    <property type="match status" value="1"/>
</dbReference>
<sequence>MKQYIHSALETTTNQSGITRQQQTQHAFKPPDLTEKIQSDLHLFTTSNEDRRDGEKFNFLVAVIPDVTFPGSRIGLYQNGRLIGRNFKLGSKPNPAEVTEIKQTSFSLKFPQSKVMSPVKYRIEYTAESDVQWTVGYLPPGPGSVGPDQCNTCKLPGLKPDTKYQVRYSAVDSSSMSDFSTVTMVKTNPRSTPGQPCVKLVDGEDVRVTWRMAEEEDGGPVLRYAVEFKEAGLEGWSRVSTTGPERTCTLSQTSSTCYRVRVSAVYGEGDTSKPSTETDIPVKVWSIDLSQRKASFLLEVLKLQPEKKPVELKGWSDDESEVRSFLQCLPYISQLSFNDNDLVYFLRKNREQAEQFAALFQAHGFTLSLGGELPRQTCTSVGRILALCTSGVKLGLTPSKISLRGASILFRHPLMLHNLILNEIMTVKLTRLLATGRVSAPIGVEEISLVIENSQLSEDVLSRVLSSVASLLRVWTVQSLDLTKCTIHGHSLILLLGHRGPLKLKLCPDTLQQLAVVVHEARDKDLTHSFLKKVGGDLTSCRLDWEVLLSLLQYSNQHITVNLRENRLSERNITDLRPFLGRIILKSVERNLLLLFLHCYSASKIQPGATALLGALQHRLDFSSSVDLSTKDQGKPLCLSSADCKAIARVLKQSRYVTELILRDCEISDRALRKLLLKIPRRVNLSPSKAILVQLVQTCNKKNAVHHAGSLVRALGGEMDLSETMLDQKACSSLALVLEYSKGLSELDLSRCQLTDHHLQPLLAHLHKVQVLDLSHNAISNCLSKKILKAVSTSKGHTVWLTNNRMTAKPCSCRHR</sequence>
<feature type="compositionally biased region" description="Polar residues" evidence="1">
    <location>
        <begin position="9"/>
        <end position="26"/>
    </location>
</feature>
<dbReference type="STRING" id="8022.A0A060YD09"/>
<dbReference type="SUPFAM" id="SSF52047">
    <property type="entry name" value="RNI-like"/>
    <property type="match status" value="1"/>
</dbReference>
<evidence type="ECO:0000259" key="2">
    <source>
        <dbReference type="PROSITE" id="PS50853"/>
    </source>
</evidence>
<reference evidence="3" key="2">
    <citation type="submission" date="2014-03" db="EMBL/GenBank/DDBJ databases">
        <authorList>
            <person name="Genoscope - CEA"/>
        </authorList>
    </citation>
    <scope>NUCLEOTIDE SEQUENCE</scope>
</reference>
<evidence type="ECO:0000313" key="3">
    <source>
        <dbReference type="EMBL" id="CDQ89621.1"/>
    </source>
</evidence>
<dbReference type="InterPro" id="IPR036116">
    <property type="entry name" value="FN3_sf"/>
</dbReference>
<organism evidence="3 4">
    <name type="scientific">Oncorhynchus mykiss</name>
    <name type="common">Rainbow trout</name>
    <name type="synonym">Salmo gairdneri</name>
    <dbReference type="NCBI Taxonomy" id="8022"/>
    <lineage>
        <taxon>Eukaryota</taxon>
        <taxon>Metazoa</taxon>
        <taxon>Chordata</taxon>
        <taxon>Craniata</taxon>
        <taxon>Vertebrata</taxon>
        <taxon>Euteleostomi</taxon>
        <taxon>Actinopterygii</taxon>
        <taxon>Neopterygii</taxon>
        <taxon>Teleostei</taxon>
        <taxon>Protacanthopterygii</taxon>
        <taxon>Salmoniformes</taxon>
        <taxon>Salmonidae</taxon>
        <taxon>Salmoninae</taxon>
        <taxon>Oncorhynchus</taxon>
    </lineage>
</organism>
<dbReference type="InterPro" id="IPR032675">
    <property type="entry name" value="LRR_dom_sf"/>
</dbReference>
<dbReference type="InterPro" id="IPR040581">
    <property type="entry name" value="Thioredoxin_11"/>
</dbReference>
<evidence type="ECO:0000256" key="1">
    <source>
        <dbReference type="SAM" id="MobiDB-lite"/>
    </source>
</evidence>
<dbReference type="InterPro" id="IPR013783">
    <property type="entry name" value="Ig-like_fold"/>
</dbReference>
<evidence type="ECO:0000313" key="4">
    <source>
        <dbReference type="Proteomes" id="UP000193380"/>
    </source>
</evidence>